<dbReference type="Proteomes" id="UP001597296">
    <property type="component" value="Unassembled WGS sequence"/>
</dbReference>
<name>A0ABW5CA88_9PROT</name>
<evidence type="ECO:0000256" key="1">
    <source>
        <dbReference type="SAM" id="MobiDB-lite"/>
    </source>
</evidence>
<proteinExistence type="predicted"/>
<accession>A0ABW5CA88</accession>
<dbReference type="EMBL" id="JBHUIY010000011">
    <property type="protein sequence ID" value="MFD2233651.1"/>
    <property type="molecule type" value="Genomic_DNA"/>
</dbReference>
<dbReference type="RefSeq" id="WP_377315486.1">
    <property type="nucleotide sequence ID" value="NZ_JBHUIY010000011.1"/>
</dbReference>
<reference evidence="3" key="1">
    <citation type="journal article" date="2019" name="Int. J. Syst. Evol. Microbiol.">
        <title>The Global Catalogue of Microorganisms (GCM) 10K type strain sequencing project: providing services to taxonomists for standard genome sequencing and annotation.</title>
        <authorList>
            <consortium name="The Broad Institute Genomics Platform"/>
            <consortium name="The Broad Institute Genome Sequencing Center for Infectious Disease"/>
            <person name="Wu L."/>
            <person name="Ma J."/>
        </authorList>
    </citation>
    <scope>NUCLEOTIDE SEQUENCE [LARGE SCALE GENOMIC DNA]</scope>
    <source>
        <strain evidence="3">KCTC 15012</strain>
    </source>
</reference>
<comment type="caution">
    <text evidence="2">The sequence shown here is derived from an EMBL/GenBank/DDBJ whole genome shotgun (WGS) entry which is preliminary data.</text>
</comment>
<sequence>MSAAIPFPGAVLPARAEDGRGRQDAPPAAGPLAPALPGRTMALTLDGRTRTVAFAPDGAPRLQPGPAAGSVGPAPGADLPALLASRAAATTAAAVTESLLTLLAPPRR</sequence>
<evidence type="ECO:0000313" key="2">
    <source>
        <dbReference type="EMBL" id="MFD2233651.1"/>
    </source>
</evidence>
<organism evidence="2 3">
    <name type="scientific">Phaeospirillum tilakii</name>
    <dbReference type="NCBI Taxonomy" id="741673"/>
    <lineage>
        <taxon>Bacteria</taxon>
        <taxon>Pseudomonadati</taxon>
        <taxon>Pseudomonadota</taxon>
        <taxon>Alphaproteobacteria</taxon>
        <taxon>Rhodospirillales</taxon>
        <taxon>Rhodospirillaceae</taxon>
        <taxon>Phaeospirillum</taxon>
    </lineage>
</organism>
<feature type="compositionally biased region" description="Low complexity" evidence="1">
    <location>
        <begin position="25"/>
        <end position="37"/>
    </location>
</feature>
<evidence type="ECO:0000313" key="3">
    <source>
        <dbReference type="Proteomes" id="UP001597296"/>
    </source>
</evidence>
<feature type="region of interest" description="Disordered" evidence="1">
    <location>
        <begin position="1"/>
        <end position="37"/>
    </location>
</feature>
<protein>
    <submittedName>
        <fullName evidence="2">Uncharacterized protein</fullName>
    </submittedName>
</protein>
<keyword evidence="3" id="KW-1185">Reference proteome</keyword>
<gene>
    <name evidence="2" type="ORF">ACFSNB_07535</name>
</gene>